<gene>
    <name evidence="1" type="ORF">ACFSKW_03425</name>
</gene>
<dbReference type="SUPFAM" id="SSF51004">
    <property type="entry name" value="C-terminal (heme d1) domain of cytochrome cd1-nitrite reductase"/>
    <property type="match status" value="1"/>
</dbReference>
<evidence type="ECO:0000313" key="1">
    <source>
        <dbReference type="EMBL" id="MFD1930523.1"/>
    </source>
</evidence>
<keyword evidence="2" id="KW-1185">Reference proteome</keyword>
<dbReference type="RefSeq" id="WP_379568976.1">
    <property type="nucleotide sequence ID" value="NZ_JBHUFV010000003.1"/>
</dbReference>
<dbReference type="PANTHER" id="PTHR19879:SF1">
    <property type="entry name" value="CANNONBALL-RELATED"/>
    <property type="match status" value="1"/>
</dbReference>
<dbReference type="Proteomes" id="UP001597368">
    <property type="component" value="Unassembled WGS sequence"/>
</dbReference>
<dbReference type="Gene3D" id="2.130.10.10">
    <property type="entry name" value="YVTN repeat-like/Quinoprotein amine dehydrogenase"/>
    <property type="match status" value="2"/>
</dbReference>
<dbReference type="EMBL" id="JBHUFV010000003">
    <property type="protein sequence ID" value="MFD1930523.1"/>
    <property type="molecule type" value="Genomic_DNA"/>
</dbReference>
<dbReference type="InterPro" id="IPR015943">
    <property type="entry name" value="WD40/YVTN_repeat-like_dom_sf"/>
</dbReference>
<dbReference type="InterPro" id="IPR011048">
    <property type="entry name" value="Haem_d1_sf"/>
</dbReference>
<comment type="caution">
    <text evidence="1">The sequence shown here is derived from an EMBL/GenBank/DDBJ whole genome shotgun (WGS) entry which is preliminary data.</text>
</comment>
<dbReference type="InterPro" id="IPR001680">
    <property type="entry name" value="WD40_rpt"/>
</dbReference>
<sequence length="1027" mass="107871">MSAAEPLARIAVDDCRCVSLSADGSALFTVAQGRAEVREHEGPPVWSAPVHAPGELPVEAAWTPDSDQVFLVCGARLLAFAADSGEPFALPAEVAERADVTALALSGDGMTAAIGTREGTILLLDRGTSAVVRWPGRSDPVRALAFDPSGAELCVARSRAIQFWRRADRTMVASVGVGDLFPSRLAWSREGALVAVVGTRDVRTVDVRTRKEAATPWRPEGGPVTLGFSRDGTRILVGTGQGAVHLLDRQLAEDEPPAPAVPAQLTEPATMHLGAYGLLAARTDASTVTLWRLADTRLPTDAQRADGSLLRWAAKNARTVGRAPRTTARTAARMTVLAPRDAARPDPGFCWTPDGSGWYAETSPGVLTRSGAPLAGALPAPAHEIDTAGPLVAVGGTNPDRVTVLDAGSGEQVADLAGGTPAWSPAAPRTLAVARPSLLHVHRDLDARPLTIPVRVGTGRPAWSPDGRLLAAPAGEEVGVWSLEGTTPLGLVRLADPAFGGLRVGPLAWSPDGRYLAATTTGGRAPVTVWSTEDWRRRWRLGRSDGAGRGPCLTWSPDSRVLAFPSPATPGAVELWEPGAGLAHTLQPPDPSVRHAWAVRWSPDGHRLAVTYDAGQIVLWDLPGEVLPRREQGRLPYEAETMARLGAAAAAAGAQVPLSTLADLLTLVVSRAPEALEAVDAHRAVVALRALHWPVAAALGLAVLLAADLPPDPAHAAPAAVPPERLEAALTRALTGVPVPAAPAAVPMTELVEALNRVDDGVLTLLTLLSPEAVAAEPELPVRLRRQGMTLWPLSERQRRLLGVRASVWNEGATQGRGLGEARAGVTRHGEPSALLPSQFALPPQVLTARHVRDELLYRTRQGAVPAVSESMIVVLDDTPAAHGAVGATLRVVAHLLCANVLARHRRCALILLAAPARARLLSTMNDLVHLWGEASLTPPAVGEAARMVRSAAAQLGQGAAEPRTVVLTHPHLAFPGGREVTMVRAHYPGHPVEQRAPRTFSLSPGAGPDEVYEVIAGILAGQPQSI</sequence>
<proteinExistence type="predicted"/>
<dbReference type="SMART" id="SM00320">
    <property type="entry name" value="WD40"/>
    <property type="match status" value="5"/>
</dbReference>
<dbReference type="PANTHER" id="PTHR19879">
    <property type="entry name" value="TRANSCRIPTION INITIATION FACTOR TFIID"/>
    <property type="match status" value="1"/>
</dbReference>
<reference evidence="2" key="1">
    <citation type="journal article" date="2019" name="Int. J. Syst. Evol. Microbiol.">
        <title>The Global Catalogue of Microorganisms (GCM) 10K type strain sequencing project: providing services to taxonomists for standard genome sequencing and annotation.</title>
        <authorList>
            <consortium name="The Broad Institute Genomics Platform"/>
            <consortium name="The Broad Institute Genome Sequencing Center for Infectious Disease"/>
            <person name="Wu L."/>
            <person name="Ma J."/>
        </authorList>
    </citation>
    <scope>NUCLEOTIDE SEQUENCE [LARGE SCALE GENOMIC DNA]</scope>
    <source>
        <strain evidence="2">ICMP 6774ER</strain>
    </source>
</reference>
<evidence type="ECO:0000313" key="2">
    <source>
        <dbReference type="Proteomes" id="UP001597368"/>
    </source>
</evidence>
<organism evidence="1 2">
    <name type="scientific">Nonomuraea mangrovi</name>
    <dbReference type="NCBI Taxonomy" id="2316207"/>
    <lineage>
        <taxon>Bacteria</taxon>
        <taxon>Bacillati</taxon>
        <taxon>Actinomycetota</taxon>
        <taxon>Actinomycetes</taxon>
        <taxon>Streptosporangiales</taxon>
        <taxon>Streptosporangiaceae</taxon>
        <taxon>Nonomuraea</taxon>
    </lineage>
</organism>
<dbReference type="Pfam" id="PF00400">
    <property type="entry name" value="WD40"/>
    <property type="match status" value="1"/>
</dbReference>
<accession>A0ABW4SM24</accession>
<name>A0ABW4SM24_9ACTN</name>
<protein>
    <submittedName>
        <fullName evidence="1">WD40 repeat domain-containing protein</fullName>
    </submittedName>
</protein>
<dbReference type="SUPFAM" id="SSF69322">
    <property type="entry name" value="Tricorn protease domain 2"/>
    <property type="match status" value="1"/>
</dbReference>